<keyword evidence="1" id="KW-0472">Membrane</keyword>
<keyword evidence="3" id="KW-1185">Reference proteome</keyword>
<dbReference type="Proteomes" id="UP000076021">
    <property type="component" value="Chromosome"/>
</dbReference>
<feature type="transmembrane region" description="Helical" evidence="1">
    <location>
        <begin position="46"/>
        <end position="66"/>
    </location>
</feature>
<dbReference type="EMBL" id="CP014806">
    <property type="protein sequence ID" value="AMW99995.1"/>
    <property type="molecule type" value="Genomic_DNA"/>
</dbReference>
<dbReference type="AlphaFoldDB" id="A0A143HEU2"/>
<feature type="transmembrane region" description="Helical" evidence="1">
    <location>
        <begin position="7"/>
        <end position="26"/>
    </location>
</feature>
<keyword evidence="1" id="KW-1133">Transmembrane helix</keyword>
<keyword evidence="1" id="KW-0812">Transmembrane</keyword>
<evidence type="ECO:0000313" key="2">
    <source>
        <dbReference type="EMBL" id="AMW99995.1"/>
    </source>
</evidence>
<organism evidence="2 3">
    <name type="scientific">Rummeliibacillus stabekisii</name>
    <dbReference type="NCBI Taxonomy" id="241244"/>
    <lineage>
        <taxon>Bacteria</taxon>
        <taxon>Bacillati</taxon>
        <taxon>Bacillota</taxon>
        <taxon>Bacilli</taxon>
        <taxon>Bacillales</taxon>
        <taxon>Caryophanaceae</taxon>
        <taxon>Rummeliibacillus</taxon>
    </lineage>
</organism>
<accession>A0A143HEU2</accession>
<dbReference type="RefSeq" id="WP_066789913.1">
    <property type="nucleotide sequence ID" value="NZ_CP014806.1"/>
</dbReference>
<evidence type="ECO:0000313" key="3">
    <source>
        <dbReference type="Proteomes" id="UP000076021"/>
    </source>
</evidence>
<dbReference type="KEGG" id="rst:ATY39_11530"/>
<feature type="transmembrane region" description="Helical" evidence="1">
    <location>
        <begin position="78"/>
        <end position="96"/>
    </location>
</feature>
<dbReference type="OrthoDB" id="2476187at2"/>
<proteinExistence type="predicted"/>
<name>A0A143HEU2_9BACL</name>
<reference evidence="2 3" key="1">
    <citation type="journal article" date="2016" name="Genome Announc.">
        <title>Whole-Genome Sequence of Rummeliibacillus stabekisii Strain PP9 Isolated from Antarctic Soil.</title>
        <authorList>
            <person name="da Mota F.F."/>
            <person name="Vollu R.E."/>
            <person name="Jurelevicius D."/>
            <person name="Seldin L."/>
        </authorList>
    </citation>
    <scope>NUCLEOTIDE SEQUENCE [LARGE SCALE GENOMIC DNA]</scope>
    <source>
        <strain evidence="2 3">PP9</strain>
    </source>
</reference>
<gene>
    <name evidence="2" type="ORF">ATY39_11530</name>
</gene>
<evidence type="ECO:0000256" key="1">
    <source>
        <dbReference type="SAM" id="Phobius"/>
    </source>
</evidence>
<sequence length="214" mass="24220">MIKNKKSFIASCILLVICMSLFFPFPNNKKLGAHSVFMSFPIQNENGYVLMGIAGSILFVIAMILFARSLRKYHIRTILVVVIIYSLLPLPLIAVYQKTIASGIASVSYDGKGTCNFESPVKGLLKGKCNLTLYNHSSKRVIMELEFLDEYLEPMESSVMNINGPFRIVLEPNHKKRVHLKELLDVSDLSEYIESGTSNEVHFKISDKHKTRIF</sequence>
<reference evidence="3" key="2">
    <citation type="submission" date="2016-03" db="EMBL/GenBank/DDBJ databases">
        <authorList>
            <person name="Seldin L."/>
        </authorList>
    </citation>
    <scope>NUCLEOTIDE SEQUENCE [LARGE SCALE GENOMIC DNA]</scope>
    <source>
        <strain evidence="3">PP9</strain>
    </source>
</reference>
<protein>
    <submittedName>
        <fullName evidence="2">Uncharacterized protein</fullName>
    </submittedName>
</protein>